<dbReference type="AlphaFoldDB" id="I4CEQ1"/>
<gene>
    <name evidence="1" type="ordered locus">Desti_5457</name>
</gene>
<dbReference type="Proteomes" id="UP000006055">
    <property type="component" value="Chromosome"/>
</dbReference>
<evidence type="ECO:0000313" key="2">
    <source>
        <dbReference type="Proteomes" id="UP000006055"/>
    </source>
</evidence>
<proteinExistence type="predicted"/>
<dbReference type="EMBL" id="CP003360">
    <property type="protein sequence ID" value="AFM28042.1"/>
    <property type="molecule type" value="Genomic_DNA"/>
</dbReference>
<dbReference type="RefSeq" id="WP_014813141.1">
    <property type="nucleotide sequence ID" value="NC_018025.1"/>
</dbReference>
<keyword evidence="2" id="KW-1185">Reference proteome</keyword>
<reference evidence="2" key="1">
    <citation type="submission" date="2012-06" db="EMBL/GenBank/DDBJ databases">
        <title>Complete sequence of chromosome of Desulfomonile tiedjei DSM 6799.</title>
        <authorList>
            <person name="Lucas S."/>
            <person name="Copeland A."/>
            <person name="Lapidus A."/>
            <person name="Glavina del Rio T."/>
            <person name="Dalin E."/>
            <person name="Tice H."/>
            <person name="Bruce D."/>
            <person name="Goodwin L."/>
            <person name="Pitluck S."/>
            <person name="Peters L."/>
            <person name="Ovchinnikova G."/>
            <person name="Zeytun A."/>
            <person name="Lu M."/>
            <person name="Kyrpides N."/>
            <person name="Mavromatis K."/>
            <person name="Ivanova N."/>
            <person name="Brettin T."/>
            <person name="Detter J.C."/>
            <person name="Han C."/>
            <person name="Larimer F."/>
            <person name="Land M."/>
            <person name="Hauser L."/>
            <person name="Markowitz V."/>
            <person name="Cheng J.-F."/>
            <person name="Hugenholtz P."/>
            <person name="Woyke T."/>
            <person name="Wu D."/>
            <person name="Spring S."/>
            <person name="Schroeder M."/>
            <person name="Brambilla E."/>
            <person name="Klenk H.-P."/>
            <person name="Eisen J.A."/>
        </authorList>
    </citation>
    <scope>NUCLEOTIDE SEQUENCE [LARGE SCALE GENOMIC DNA]</scope>
    <source>
        <strain evidence="2">ATCC 49306 / DSM 6799 / DCB-1</strain>
    </source>
</reference>
<sequence length="225" mass="25499">MRSIKLFRLAITLILTVWIVPSGVAGEPLQKCSIQGIRPDCAREPQSRRGPSCGIELTCTDKPMQLGYSDGVCFRATCPGIWGLMHKRADQASFRRRYFSYRHYAFNGTWELKGQGIIESGPAAFRELFLVLPEDLIEFKLRDPDCNAAIEVTNLGYVKKGSVEELKKWVAYNTYLERPVYQTAESQLQRDQAAGPWYPGSPYGYADIIISPMTYMGRLLGLPWF</sequence>
<dbReference type="STRING" id="706587.Desti_5457"/>
<protein>
    <submittedName>
        <fullName evidence="1">Uncharacterized protein</fullName>
    </submittedName>
</protein>
<name>I4CEQ1_DESTA</name>
<dbReference type="KEGG" id="dti:Desti_5457"/>
<organism evidence="1 2">
    <name type="scientific">Desulfomonile tiedjei (strain ATCC 49306 / DSM 6799 / DCB-1)</name>
    <dbReference type="NCBI Taxonomy" id="706587"/>
    <lineage>
        <taxon>Bacteria</taxon>
        <taxon>Pseudomonadati</taxon>
        <taxon>Thermodesulfobacteriota</taxon>
        <taxon>Desulfomonilia</taxon>
        <taxon>Desulfomonilales</taxon>
        <taxon>Desulfomonilaceae</taxon>
        <taxon>Desulfomonile</taxon>
    </lineage>
</organism>
<evidence type="ECO:0000313" key="1">
    <source>
        <dbReference type="EMBL" id="AFM28042.1"/>
    </source>
</evidence>
<accession>I4CEQ1</accession>
<dbReference type="HOGENOM" id="CLU_1218210_0_0_7"/>